<dbReference type="InterPro" id="IPR002018">
    <property type="entry name" value="CarbesteraseB"/>
</dbReference>
<evidence type="ECO:0000256" key="4">
    <source>
        <dbReference type="ARBA" id="ARBA00023157"/>
    </source>
</evidence>
<evidence type="ECO:0000256" key="5">
    <source>
        <dbReference type="ARBA" id="ARBA00023180"/>
    </source>
</evidence>
<protein>
    <recommendedName>
        <fullName evidence="7">Carboxylesterase type B domain-containing protein</fullName>
    </recommendedName>
</protein>
<organism evidence="8 9">
    <name type="scientific">Pieris brassicae</name>
    <name type="common">White butterfly</name>
    <name type="synonym">Large white butterfly</name>
    <dbReference type="NCBI Taxonomy" id="7116"/>
    <lineage>
        <taxon>Eukaryota</taxon>
        <taxon>Metazoa</taxon>
        <taxon>Ecdysozoa</taxon>
        <taxon>Arthropoda</taxon>
        <taxon>Hexapoda</taxon>
        <taxon>Insecta</taxon>
        <taxon>Pterygota</taxon>
        <taxon>Neoptera</taxon>
        <taxon>Endopterygota</taxon>
        <taxon>Lepidoptera</taxon>
        <taxon>Glossata</taxon>
        <taxon>Ditrysia</taxon>
        <taxon>Papilionoidea</taxon>
        <taxon>Pieridae</taxon>
        <taxon>Pierinae</taxon>
        <taxon>Pieris</taxon>
    </lineage>
</organism>
<gene>
    <name evidence="8" type="ORF">PIBRA_LOCUS4809</name>
</gene>
<dbReference type="InterPro" id="IPR029058">
    <property type="entry name" value="AB_hydrolase_fold"/>
</dbReference>
<evidence type="ECO:0000256" key="2">
    <source>
        <dbReference type="ARBA" id="ARBA00022487"/>
    </source>
</evidence>
<keyword evidence="5" id="KW-0325">Glycoprotein</keyword>
<evidence type="ECO:0000256" key="1">
    <source>
        <dbReference type="ARBA" id="ARBA00005964"/>
    </source>
</evidence>
<dbReference type="SUPFAM" id="SSF53474">
    <property type="entry name" value="alpha/beta-Hydrolases"/>
    <property type="match status" value="2"/>
</dbReference>
<keyword evidence="4" id="KW-1015">Disulfide bond</keyword>
<proteinExistence type="inferred from homology"/>
<feature type="signal peptide" evidence="6">
    <location>
        <begin position="1"/>
        <end position="20"/>
    </location>
</feature>
<name>A0A9P0T9B0_PIEBR</name>
<dbReference type="InterPro" id="IPR019826">
    <property type="entry name" value="Carboxylesterase_B_AS"/>
</dbReference>
<dbReference type="AlphaFoldDB" id="A0A9P0T9B0"/>
<dbReference type="Proteomes" id="UP001152562">
    <property type="component" value="Unassembled WGS sequence"/>
</dbReference>
<feature type="domain" description="Carboxylesterase type B" evidence="7">
    <location>
        <begin position="531"/>
        <end position="996"/>
    </location>
</feature>
<keyword evidence="6" id="KW-0732">Signal</keyword>
<evidence type="ECO:0000256" key="6">
    <source>
        <dbReference type="SAM" id="SignalP"/>
    </source>
</evidence>
<evidence type="ECO:0000259" key="7">
    <source>
        <dbReference type="Pfam" id="PF00135"/>
    </source>
</evidence>
<keyword evidence="2" id="KW-0719">Serine esterase</keyword>
<dbReference type="Gene3D" id="3.40.50.1820">
    <property type="entry name" value="alpha/beta hydrolase"/>
    <property type="match status" value="2"/>
</dbReference>
<evidence type="ECO:0000313" key="8">
    <source>
        <dbReference type="EMBL" id="CAH4027680.1"/>
    </source>
</evidence>
<dbReference type="EMBL" id="CALOZG010000005">
    <property type="protein sequence ID" value="CAH4027680.1"/>
    <property type="molecule type" value="Genomic_DNA"/>
</dbReference>
<dbReference type="PROSITE" id="PS00122">
    <property type="entry name" value="CARBOXYLESTERASE_B_1"/>
    <property type="match status" value="2"/>
</dbReference>
<evidence type="ECO:0000256" key="3">
    <source>
        <dbReference type="ARBA" id="ARBA00022801"/>
    </source>
</evidence>
<sequence>MFRIGKTCLICIFSFAICQGTIDFRDVEISQGPVRGYREGNIFVFYSIQYATVPTGRDFYKNALPPPNWNTTFDATEQNILCQQPVEVAAPPFGYQVKEQCLIANVFVPENITKDLPVVVYVHGGGYQIGSGNRLTPRKLVGTGEVISVTFNYRLGPQGFLCLGTDTVPGNAGMKDMVKLLKWVRKDIHNFGGNPNEVTIAGYSAGSAAVDVLLLSKMTDGLFNKVIIESGSNLNAFSVQIDPLENAKWFAKNLGFNNTNDISALENFYLNIPYDILSSHTAPLLTRTDGVMVFAPCVEKDLGQEMFLDKSPAEILESGNFKKLPLLYGISDFDGLLHMASFEKWKRKMNENFLYFVPQDIGHNKRDREKLAKKLKSLYFGRESVSDNNVLKFIDFFSDVMIKYGTMRSARLQLRAGNDKVYLYDFTFVDERQPFIPHTKIRGAMHCAQTAAVLDLHIDEDKLSDEYKKMKTIIRKLWANFIAFGNPVPEGYDFPSWPPMTSKLSYMVLNTTSEYKHAFVYEKMKFWDDIAPLPPPTWTTTFEATEQNIICQQPVEVADPPVGYQIKQQCLIMNVFVPGNVTEYLPVVVYVHGGGFQIGSGNRMTPRKLVSTGKVIAVTFNYRLGPQGFLCLGTTTVPGNAGMKDMVAALKWIQNNISTFGGNPKEVTIAGYSAGSAAVDVLLLSKMTDGLFNKVIVESGSNLDTFTVQIDPLENAKWFAKTMGFNKTNDIFALEEFYLDTQYDVLATHTAPLLSRSDSALVFAPCVEKDIGNEIFLDKSPAEILESGNFKKLPLLYGISHFEGLRDRDYCGRWVARMNENFLDFVPQDIGLNKTDKMKLAKILKRYYFGNETVSSKNYIKYIDFFSDVIIKYGMIRSARLQLKAGNNQIYFYDFKFVDESVPYIPHTKIRGAKHCAQTAAVLDLKTNEDMISEKYKRVKVFMRELWINFITYGKPVPEGYSFPAWPPMTSEMSYMVLDTTSEYKDKFVYKNLNFWDKIIQKYYKYPSAPNPNVDNSYIYT</sequence>
<dbReference type="Pfam" id="PF00135">
    <property type="entry name" value="COesterase"/>
    <property type="match status" value="2"/>
</dbReference>
<dbReference type="GO" id="GO:0052689">
    <property type="term" value="F:carboxylic ester hydrolase activity"/>
    <property type="evidence" value="ECO:0007669"/>
    <property type="project" value="UniProtKB-KW"/>
</dbReference>
<accession>A0A9P0T9B0</accession>
<evidence type="ECO:0000313" key="9">
    <source>
        <dbReference type="Proteomes" id="UP001152562"/>
    </source>
</evidence>
<dbReference type="InterPro" id="IPR050309">
    <property type="entry name" value="Type-B_Carboxylest/Lipase"/>
</dbReference>
<keyword evidence="9" id="KW-1185">Reference proteome</keyword>
<feature type="domain" description="Carboxylesterase type B" evidence="7">
    <location>
        <begin position="26"/>
        <end position="527"/>
    </location>
</feature>
<reference evidence="8" key="1">
    <citation type="submission" date="2022-05" db="EMBL/GenBank/DDBJ databases">
        <authorList>
            <person name="Okamura Y."/>
        </authorList>
    </citation>
    <scope>NUCLEOTIDE SEQUENCE</scope>
</reference>
<feature type="chain" id="PRO_5040235313" description="Carboxylesterase type B domain-containing protein" evidence="6">
    <location>
        <begin position="21"/>
        <end position="1021"/>
    </location>
</feature>
<comment type="caution">
    <text evidence="8">The sequence shown here is derived from an EMBL/GenBank/DDBJ whole genome shotgun (WGS) entry which is preliminary data.</text>
</comment>
<keyword evidence="3" id="KW-0378">Hydrolase</keyword>
<comment type="similarity">
    <text evidence="1">Belongs to the type-B carboxylesterase/lipase family.</text>
</comment>
<dbReference type="PANTHER" id="PTHR11559">
    <property type="entry name" value="CARBOXYLESTERASE"/>
    <property type="match status" value="1"/>
</dbReference>